<dbReference type="PANTHER" id="PTHR46300:SF9">
    <property type="entry name" value="P450, PUTATIVE-RELATED"/>
    <property type="match status" value="1"/>
</dbReference>
<keyword evidence="2 5" id="KW-0479">Metal-binding</keyword>
<evidence type="ECO:0000256" key="7">
    <source>
        <dbReference type="SAM" id="Phobius"/>
    </source>
</evidence>
<organism evidence="8 9">
    <name type="scientific">Xylaria flabelliformis</name>
    <dbReference type="NCBI Taxonomy" id="2512241"/>
    <lineage>
        <taxon>Eukaryota</taxon>
        <taxon>Fungi</taxon>
        <taxon>Dikarya</taxon>
        <taxon>Ascomycota</taxon>
        <taxon>Pezizomycotina</taxon>
        <taxon>Sordariomycetes</taxon>
        <taxon>Xylariomycetidae</taxon>
        <taxon>Xylariales</taxon>
        <taxon>Xylariaceae</taxon>
        <taxon>Xylaria</taxon>
    </lineage>
</organism>
<dbReference type="Proteomes" id="UP000319160">
    <property type="component" value="Unassembled WGS sequence"/>
</dbReference>
<gene>
    <name evidence="8" type="ORF">FHL15_011074</name>
</gene>
<evidence type="ECO:0000313" key="9">
    <source>
        <dbReference type="Proteomes" id="UP000319160"/>
    </source>
</evidence>
<evidence type="ECO:0000256" key="6">
    <source>
        <dbReference type="RuleBase" id="RU000461"/>
    </source>
</evidence>
<evidence type="ECO:0008006" key="10">
    <source>
        <dbReference type="Google" id="ProtNLM"/>
    </source>
</evidence>
<keyword evidence="6" id="KW-0503">Monooxygenase</keyword>
<feature type="transmembrane region" description="Helical" evidence="7">
    <location>
        <begin position="12"/>
        <end position="34"/>
    </location>
</feature>
<dbReference type="PRINTS" id="PR00385">
    <property type="entry name" value="P450"/>
</dbReference>
<dbReference type="InterPro" id="IPR050364">
    <property type="entry name" value="Cytochrome_P450_fung"/>
</dbReference>
<evidence type="ECO:0000256" key="1">
    <source>
        <dbReference type="ARBA" id="ARBA00010617"/>
    </source>
</evidence>
<protein>
    <recommendedName>
        <fullName evidence="10">3-hydroxyphenylacetate 6-hydroxylase</fullName>
    </recommendedName>
</protein>
<dbReference type="GO" id="GO:0005506">
    <property type="term" value="F:iron ion binding"/>
    <property type="evidence" value="ECO:0007669"/>
    <property type="project" value="InterPro"/>
</dbReference>
<reference evidence="9" key="1">
    <citation type="submission" date="2019-06" db="EMBL/GenBank/DDBJ databases">
        <title>Draft genome sequence of the griseofulvin-producing fungus Xylaria cubensis strain G536.</title>
        <authorList>
            <person name="Mead M.E."/>
            <person name="Raja H.A."/>
            <person name="Steenwyk J.L."/>
            <person name="Knowles S.L."/>
            <person name="Oberlies N.H."/>
            <person name="Rokas A."/>
        </authorList>
    </citation>
    <scope>NUCLEOTIDE SEQUENCE [LARGE SCALE GENOMIC DNA]</scope>
    <source>
        <strain evidence="9">G536</strain>
    </source>
</reference>
<evidence type="ECO:0000256" key="5">
    <source>
        <dbReference type="PIRSR" id="PIRSR602401-1"/>
    </source>
</evidence>
<evidence type="ECO:0000256" key="3">
    <source>
        <dbReference type="ARBA" id="ARBA00023002"/>
    </source>
</evidence>
<keyword evidence="7" id="KW-0812">Transmembrane</keyword>
<dbReference type="PROSITE" id="PS00086">
    <property type="entry name" value="CYTOCHROME_P450"/>
    <property type="match status" value="1"/>
</dbReference>
<keyword evidence="9" id="KW-1185">Reference proteome</keyword>
<dbReference type="AlphaFoldDB" id="A0A553HJ91"/>
<dbReference type="Pfam" id="PF00067">
    <property type="entry name" value="p450"/>
    <property type="match status" value="1"/>
</dbReference>
<dbReference type="SUPFAM" id="SSF48264">
    <property type="entry name" value="Cytochrome P450"/>
    <property type="match status" value="1"/>
</dbReference>
<comment type="similarity">
    <text evidence="1 6">Belongs to the cytochrome P450 family.</text>
</comment>
<dbReference type="OrthoDB" id="1055148at2759"/>
<sequence length="507" mass="56763">MGSIIQLVSQALTNHLTGLLMFCSLLSLALWLILAQLRARIPGLDGPRGWPIIGNYLDIRSNAAIQYEKWGKHYGDVYQVQLGSTTVVIVNSPTAAKSIFLSNSHAASSRPVASTTAGLTIGASPYDDSLKRKKKGIAAALNRPSIQTYVPYFDRETRAFIEDLMTYGKAGAIAIDPLPMIQRLSLSLVMTINWGVRIPSIDDKLFKEIVAVEEELNRTRSTVGNAQDHIPLLRLNPFNSTSTKARAMRQRRDEYLAQLSNDLAKKMQEGTNKPCIQASVIKFKEVELDETELTAISLSVLGGGFETVSNTMQWSIAYLAQHPDIQDKAYEEICKFQDSDEPLCEASDDQKCNYILGLAKEALRYFSVIPLALPRETIKDIEYEGARIPAGSTIYMNAWACSRDPELFPDPDRFEPERWSIRPDAPIFAFGLGYRMCAGHLLAMRELYLIFMRLLSSFRIETSEKIDCDPSKDMKIPTDLIMAPRSYQVSFKPRNEQRLVESLATTA</sequence>
<dbReference type="PANTHER" id="PTHR46300">
    <property type="entry name" value="P450, PUTATIVE (EUROFUNG)-RELATED-RELATED"/>
    <property type="match status" value="1"/>
</dbReference>
<dbReference type="Gene3D" id="1.10.630.10">
    <property type="entry name" value="Cytochrome P450"/>
    <property type="match status" value="1"/>
</dbReference>
<dbReference type="PRINTS" id="PR00463">
    <property type="entry name" value="EP450I"/>
</dbReference>
<dbReference type="GO" id="GO:0004497">
    <property type="term" value="F:monooxygenase activity"/>
    <property type="evidence" value="ECO:0007669"/>
    <property type="project" value="UniProtKB-KW"/>
</dbReference>
<dbReference type="InterPro" id="IPR002401">
    <property type="entry name" value="Cyt_P450_E_grp-I"/>
</dbReference>
<dbReference type="GO" id="GO:0016705">
    <property type="term" value="F:oxidoreductase activity, acting on paired donors, with incorporation or reduction of molecular oxygen"/>
    <property type="evidence" value="ECO:0007669"/>
    <property type="project" value="InterPro"/>
</dbReference>
<dbReference type="GO" id="GO:0020037">
    <property type="term" value="F:heme binding"/>
    <property type="evidence" value="ECO:0007669"/>
    <property type="project" value="InterPro"/>
</dbReference>
<dbReference type="STRING" id="2512241.A0A553HJ91"/>
<evidence type="ECO:0000256" key="4">
    <source>
        <dbReference type="ARBA" id="ARBA00023004"/>
    </source>
</evidence>
<proteinExistence type="inferred from homology"/>
<keyword evidence="3 6" id="KW-0560">Oxidoreductase</keyword>
<feature type="binding site" description="axial binding residue" evidence="5">
    <location>
        <position position="437"/>
    </location>
    <ligand>
        <name>heme</name>
        <dbReference type="ChEBI" id="CHEBI:30413"/>
    </ligand>
    <ligandPart>
        <name>Fe</name>
        <dbReference type="ChEBI" id="CHEBI:18248"/>
    </ligandPart>
</feature>
<keyword evidence="7" id="KW-0472">Membrane</keyword>
<dbReference type="InterPro" id="IPR036396">
    <property type="entry name" value="Cyt_P450_sf"/>
</dbReference>
<keyword evidence="5 6" id="KW-0349">Heme</keyword>
<evidence type="ECO:0000256" key="2">
    <source>
        <dbReference type="ARBA" id="ARBA00022723"/>
    </source>
</evidence>
<evidence type="ECO:0000313" key="8">
    <source>
        <dbReference type="EMBL" id="TRX88019.1"/>
    </source>
</evidence>
<keyword evidence="7" id="KW-1133">Transmembrane helix</keyword>
<dbReference type="InterPro" id="IPR017972">
    <property type="entry name" value="Cyt_P450_CS"/>
</dbReference>
<keyword evidence="4 5" id="KW-0408">Iron</keyword>
<dbReference type="InterPro" id="IPR001128">
    <property type="entry name" value="Cyt_P450"/>
</dbReference>
<comment type="cofactor">
    <cofactor evidence="5">
        <name>heme</name>
        <dbReference type="ChEBI" id="CHEBI:30413"/>
    </cofactor>
</comment>
<accession>A0A553HJ91</accession>
<comment type="caution">
    <text evidence="8">The sequence shown here is derived from an EMBL/GenBank/DDBJ whole genome shotgun (WGS) entry which is preliminary data.</text>
</comment>
<name>A0A553HJ91_9PEZI</name>
<dbReference type="EMBL" id="VFLP01000103">
    <property type="protein sequence ID" value="TRX88019.1"/>
    <property type="molecule type" value="Genomic_DNA"/>
</dbReference>